<evidence type="ECO:0000313" key="3">
    <source>
        <dbReference type="Proteomes" id="UP000233524"/>
    </source>
</evidence>
<dbReference type="InParanoid" id="A0A2N3MYT1"/>
<dbReference type="SMART" id="SM00829">
    <property type="entry name" value="PKS_ER"/>
    <property type="match status" value="1"/>
</dbReference>
<name>A0A2N3MYT1_9PEZI</name>
<dbReference type="InterPro" id="IPR011032">
    <property type="entry name" value="GroES-like_sf"/>
</dbReference>
<feature type="domain" description="Enoyl reductase (ER)" evidence="1">
    <location>
        <begin position="23"/>
        <end position="386"/>
    </location>
</feature>
<dbReference type="Gene3D" id="3.90.180.10">
    <property type="entry name" value="Medium-chain alcohol dehydrogenases, catalytic domain"/>
    <property type="match status" value="1"/>
</dbReference>
<dbReference type="InterPro" id="IPR020843">
    <property type="entry name" value="ER"/>
</dbReference>
<dbReference type="AlphaFoldDB" id="A0A2N3MYT1"/>
<dbReference type="PANTHER" id="PTHR11695">
    <property type="entry name" value="ALCOHOL DEHYDROGENASE RELATED"/>
    <property type="match status" value="1"/>
</dbReference>
<dbReference type="EMBL" id="NLAX01001623">
    <property type="protein sequence ID" value="PKS05336.1"/>
    <property type="molecule type" value="Genomic_DNA"/>
</dbReference>
<dbReference type="Proteomes" id="UP000233524">
    <property type="component" value="Unassembled WGS sequence"/>
</dbReference>
<comment type="caution">
    <text evidence="2">The sequence shown here is derived from an EMBL/GenBank/DDBJ whole genome shotgun (WGS) entry which is preliminary data.</text>
</comment>
<evidence type="ECO:0000259" key="1">
    <source>
        <dbReference type="SMART" id="SM00829"/>
    </source>
</evidence>
<dbReference type="Pfam" id="PF13602">
    <property type="entry name" value="ADH_zinc_N_2"/>
    <property type="match status" value="1"/>
</dbReference>
<dbReference type="SUPFAM" id="SSF50129">
    <property type="entry name" value="GroES-like"/>
    <property type="match status" value="1"/>
</dbReference>
<proteinExistence type="predicted"/>
<dbReference type="STRING" id="41688.A0A2N3MYT1"/>
<gene>
    <name evidence="2" type="ORF">jhhlp_008710</name>
</gene>
<evidence type="ECO:0000313" key="2">
    <source>
        <dbReference type="EMBL" id="PKS05336.1"/>
    </source>
</evidence>
<dbReference type="Gene3D" id="3.40.50.720">
    <property type="entry name" value="NAD(P)-binding Rossmann-like Domain"/>
    <property type="match status" value="1"/>
</dbReference>
<dbReference type="OrthoDB" id="3509362at2759"/>
<dbReference type="VEuPathDB" id="FungiDB:jhhlp_008710"/>
<sequence>MATSEAPSLPAKMRAYVHTRTGKPTDVLTLTELPLPPLPKPGSSDILVKITHATALFGDAFMMTIAPSLLRDKPCIPAIEFAGVVVAVDPQGTKTPPEPPLTVGTQVYGAVPLGRVFKRMPGAAAPSGALAEYVLVPASRVVRRPENVSAEHAAGLGGASSCTALALVKKAGLKRGQKVLVYGSSGSVGTLAVQIARTSVGDTGKVVAVCGPAGIQVAKDFGANEAAVPFKLYYTCAEQGNQVINRHEHGVIWEYLSERFKDEPFDAILDAYGLTEIFTHCEPYLEKGGIYVTVGTAFTSWTMWGAIASLLTTARLALLPSILGGTPRRFAAVVNDDDGPEAMEEIRSLAAAGKLRLYVDSVYDLEDVPEAYEKVMSRRVLGKIIVQVQVQ</sequence>
<dbReference type="InterPro" id="IPR036291">
    <property type="entry name" value="NAD(P)-bd_dom_sf"/>
</dbReference>
<dbReference type="Pfam" id="PF08240">
    <property type="entry name" value="ADH_N"/>
    <property type="match status" value="1"/>
</dbReference>
<dbReference type="InterPro" id="IPR013154">
    <property type="entry name" value="ADH-like_N"/>
</dbReference>
<dbReference type="GO" id="GO:0016491">
    <property type="term" value="F:oxidoreductase activity"/>
    <property type="evidence" value="ECO:0007669"/>
    <property type="project" value="InterPro"/>
</dbReference>
<reference evidence="2 3" key="1">
    <citation type="journal article" date="2017" name="G3 (Bethesda)">
        <title>First Draft Genome Sequence of the Pathogenic Fungus Lomentospora prolificans (Formerly Scedosporium prolificans).</title>
        <authorList>
            <person name="Luo R."/>
            <person name="Zimin A."/>
            <person name="Workman R."/>
            <person name="Fan Y."/>
            <person name="Pertea G."/>
            <person name="Grossman N."/>
            <person name="Wear M.P."/>
            <person name="Jia B."/>
            <person name="Miller H."/>
            <person name="Casadevall A."/>
            <person name="Timp W."/>
            <person name="Zhang S.X."/>
            <person name="Salzberg S.L."/>
        </authorList>
    </citation>
    <scope>NUCLEOTIDE SEQUENCE [LARGE SCALE GENOMIC DNA]</scope>
    <source>
        <strain evidence="2 3">JHH-5317</strain>
    </source>
</reference>
<protein>
    <recommendedName>
        <fullName evidence="1">Enoyl reductase (ER) domain-containing protein</fullName>
    </recommendedName>
</protein>
<dbReference type="InterPro" id="IPR050700">
    <property type="entry name" value="YIM1/Zinc_Alcohol_DH_Fams"/>
</dbReference>
<dbReference type="CDD" id="cd08267">
    <property type="entry name" value="MDR1"/>
    <property type="match status" value="1"/>
</dbReference>
<dbReference type="PANTHER" id="PTHR11695:SF294">
    <property type="entry name" value="RETICULON-4-INTERACTING PROTEIN 1, MITOCHONDRIAL"/>
    <property type="match status" value="1"/>
</dbReference>
<dbReference type="SUPFAM" id="SSF51735">
    <property type="entry name" value="NAD(P)-binding Rossmann-fold domains"/>
    <property type="match status" value="1"/>
</dbReference>
<keyword evidence="3" id="KW-1185">Reference proteome</keyword>
<accession>A0A2N3MYT1</accession>
<organism evidence="2 3">
    <name type="scientific">Lomentospora prolificans</name>
    <dbReference type="NCBI Taxonomy" id="41688"/>
    <lineage>
        <taxon>Eukaryota</taxon>
        <taxon>Fungi</taxon>
        <taxon>Dikarya</taxon>
        <taxon>Ascomycota</taxon>
        <taxon>Pezizomycotina</taxon>
        <taxon>Sordariomycetes</taxon>
        <taxon>Hypocreomycetidae</taxon>
        <taxon>Microascales</taxon>
        <taxon>Microascaceae</taxon>
        <taxon>Lomentospora</taxon>
    </lineage>
</organism>